<reference evidence="1 2" key="1">
    <citation type="journal article" date="2014" name="Agronomy (Basel)">
        <title>A Draft Genome Sequence for Ensete ventricosum, the Drought-Tolerant Tree Against Hunger.</title>
        <authorList>
            <person name="Harrison J."/>
            <person name="Moore K.A."/>
            <person name="Paszkiewicz K."/>
            <person name="Jones T."/>
            <person name="Grant M."/>
            <person name="Ambacheew D."/>
            <person name="Muzemil S."/>
            <person name="Studholme D.J."/>
        </authorList>
    </citation>
    <scope>NUCLEOTIDE SEQUENCE [LARGE SCALE GENOMIC DNA]</scope>
</reference>
<organism evidence="1 2">
    <name type="scientific">Ensete ventricosum</name>
    <name type="common">Abyssinian banana</name>
    <name type="synonym">Musa ensete</name>
    <dbReference type="NCBI Taxonomy" id="4639"/>
    <lineage>
        <taxon>Eukaryota</taxon>
        <taxon>Viridiplantae</taxon>
        <taxon>Streptophyta</taxon>
        <taxon>Embryophyta</taxon>
        <taxon>Tracheophyta</taxon>
        <taxon>Spermatophyta</taxon>
        <taxon>Magnoliopsida</taxon>
        <taxon>Liliopsida</taxon>
        <taxon>Zingiberales</taxon>
        <taxon>Musaceae</taxon>
        <taxon>Ensete</taxon>
    </lineage>
</organism>
<accession>A0A427A2K2</accession>
<dbReference type="AlphaFoldDB" id="A0A427A2K2"/>
<feature type="non-terminal residue" evidence="1">
    <location>
        <position position="82"/>
    </location>
</feature>
<proteinExistence type="predicted"/>
<gene>
    <name evidence="1" type="ORF">B296_00023267</name>
</gene>
<name>A0A427A2K2_ENSVE</name>
<sequence>MPAETWRELYDSCSVHVDGWIVIPRTQVVRHACLDRVSYGLAGHVTPKKLFLGDYDSFRRLTWAVHAHLTCIDSSIFSYVSS</sequence>
<evidence type="ECO:0000313" key="2">
    <source>
        <dbReference type="Proteomes" id="UP000287651"/>
    </source>
</evidence>
<dbReference type="EMBL" id="AMZH03003997">
    <property type="protein sequence ID" value="RRT70489.1"/>
    <property type="molecule type" value="Genomic_DNA"/>
</dbReference>
<dbReference type="Proteomes" id="UP000287651">
    <property type="component" value="Unassembled WGS sequence"/>
</dbReference>
<comment type="caution">
    <text evidence="1">The sequence shown here is derived from an EMBL/GenBank/DDBJ whole genome shotgun (WGS) entry which is preliminary data.</text>
</comment>
<evidence type="ECO:0000313" key="1">
    <source>
        <dbReference type="EMBL" id="RRT70489.1"/>
    </source>
</evidence>
<protein>
    <submittedName>
        <fullName evidence="1">Uncharacterized protein</fullName>
    </submittedName>
</protein>